<evidence type="ECO:0008006" key="3">
    <source>
        <dbReference type="Google" id="ProtNLM"/>
    </source>
</evidence>
<dbReference type="AlphaFoldDB" id="A0AAV4BSY4"/>
<sequence>MHYRKRVLKRVIASIETETTSVCVIKQMSILDATAASAWDDVSQQIIINCFRHAGFKSNAAEPASDEQPEFELHEEIGQLMSQLPDQDPTAF</sequence>
<protein>
    <recommendedName>
        <fullName evidence="3">DDE-1 domain-containing protein</fullName>
    </recommendedName>
</protein>
<accession>A0AAV4BSY4</accession>
<proteinExistence type="predicted"/>
<dbReference type="Proteomes" id="UP000735302">
    <property type="component" value="Unassembled WGS sequence"/>
</dbReference>
<reference evidence="1 2" key="1">
    <citation type="journal article" date="2021" name="Elife">
        <title>Chloroplast acquisition without the gene transfer in kleptoplastic sea slugs, Plakobranchus ocellatus.</title>
        <authorList>
            <person name="Maeda T."/>
            <person name="Takahashi S."/>
            <person name="Yoshida T."/>
            <person name="Shimamura S."/>
            <person name="Takaki Y."/>
            <person name="Nagai Y."/>
            <person name="Toyoda A."/>
            <person name="Suzuki Y."/>
            <person name="Arimoto A."/>
            <person name="Ishii H."/>
            <person name="Satoh N."/>
            <person name="Nishiyama T."/>
            <person name="Hasebe M."/>
            <person name="Maruyama T."/>
            <person name="Minagawa J."/>
            <person name="Obokata J."/>
            <person name="Shigenobu S."/>
        </authorList>
    </citation>
    <scope>NUCLEOTIDE SEQUENCE [LARGE SCALE GENOMIC DNA]</scope>
</reference>
<name>A0AAV4BSY4_9GAST</name>
<dbReference type="EMBL" id="BLXT01005398">
    <property type="protein sequence ID" value="GFO22522.1"/>
    <property type="molecule type" value="Genomic_DNA"/>
</dbReference>
<gene>
    <name evidence="1" type="ORF">PoB_004902700</name>
</gene>
<comment type="caution">
    <text evidence="1">The sequence shown here is derived from an EMBL/GenBank/DDBJ whole genome shotgun (WGS) entry which is preliminary data.</text>
</comment>
<evidence type="ECO:0000313" key="1">
    <source>
        <dbReference type="EMBL" id="GFO22522.1"/>
    </source>
</evidence>
<evidence type="ECO:0000313" key="2">
    <source>
        <dbReference type="Proteomes" id="UP000735302"/>
    </source>
</evidence>
<keyword evidence="2" id="KW-1185">Reference proteome</keyword>
<organism evidence="1 2">
    <name type="scientific">Plakobranchus ocellatus</name>
    <dbReference type="NCBI Taxonomy" id="259542"/>
    <lineage>
        <taxon>Eukaryota</taxon>
        <taxon>Metazoa</taxon>
        <taxon>Spiralia</taxon>
        <taxon>Lophotrochozoa</taxon>
        <taxon>Mollusca</taxon>
        <taxon>Gastropoda</taxon>
        <taxon>Heterobranchia</taxon>
        <taxon>Euthyneura</taxon>
        <taxon>Panpulmonata</taxon>
        <taxon>Sacoglossa</taxon>
        <taxon>Placobranchoidea</taxon>
        <taxon>Plakobranchidae</taxon>
        <taxon>Plakobranchus</taxon>
    </lineage>
</organism>